<reference evidence="12 13" key="1">
    <citation type="journal article" date="2022" name="Gigascience">
        <title>A chromosome-level genome assembly and annotation of the desert horned lizard, Phrynosoma platyrhinos, provides insight into chromosomal rearrangements among reptiles.</title>
        <authorList>
            <person name="Koochekian N."/>
            <person name="Ascanio A."/>
            <person name="Farleigh K."/>
            <person name="Card D.C."/>
            <person name="Schield D.R."/>
            <person name="Castoe T.A."/>
            <person name="Jezkova T."/>
        </authorList>
    </citation>
    <scope>NUCLEOTIDE SEQUENCE [LARGE SCALE GENOMIC DNA]</scope>
    <source>
        <strain evidence="12">NK-2021</strain>
    </source>
</reference>
<evidence type="ECO:0000256" key="3">
    <source>
        <dbReference type="SAM" id="Coils"/>
    </source>
</evidence>
<dbReference type="Pfam" id="PF12777">
    <property type="entry name" value="MT"/>
    <property type="match status" value="1"/>
</dbReference>
<feature type="coiled-coil region" evidence="3">
    <location>
        <begin position="3335"/>
        <end position="3386"/>
    </location>
</feature>
<feature type="domain" description="Dynein heavy chain AAA 5 extension" evidence="10">
    <location>
        <begin position="2408"/>
        <end position="2479"/>
    </location>
</feature>
<dbReference type="PANTHER" id="PTHR45703">
    <property type="entry name" value="DYNEIN HEAVY CHAIN"/>
    <property type="match status" value="1"/>
</dbReference>
<feature type="compositionally biased region" description="Low complexity" evidence="4">
    <location>
        <begin position="2143"/>
        <end position="2157"/>
    </location>
</feature>
<dbReference type="Gene3D" id="1.20.140.100">
    <property type="entry name" value="Dynein heavy chain, N-terminal domain 2"/>
    <property type="match status" value="1"/>
</dbReference>
<gene>
    <name evidence="12" type="ORF">JD844_033823</name>
</gene>
<feature type="region of interest" description="Disordered" evidence="4">
    <location>
        <begin position="2931"/>
        <end position="2982"/>
    </location>
</feature>
<dbReference type="InterPro" id="IPR042222">
    <property type="entry name" value="Dynein_2_N"/>
</dbReference>
<feature type="region of interest" description="Disordered" evidence="4">
    <location>
        <begin position="2139"/>
        <end position="2159"/>
    </location>
</feature>
<dbReference type="Pfam" id="PF18199">
    <property type="entry name" value="Dynein_C"/>
    <property type="match status" value="1"/>
</dbReference>
<dbReference type="InterPro" id="IPR035706">
    <property type="entry name" value="AAA_9"/>
</dbReference>
<dbReference type="Pfam" id="PF08393">
    <property type="entry name" value="DHC_N2"/>
    <property type="match status" value="1"/>
</dbReference>
<dbReference type="Proteomes" id="UP000826234">
    <property type="component" value="Unassembled WGS sequence"/>
</dbReference>
<evidence type="ECO:0000259" key="10">
    <source>
        <dbReference type="Pfam" id="PF17852"/>
    </source>
</evidence>
<dbReference type="Gene3D" id="1.20.920.30">
    <property type="match status" value="1"/>
</dbReference>
<dbReference type="Gene3D" id="1.20.58.1120">
    <property type="match status" value="1"/>
</dbReference>
<dbReference type="SUPFAM" id="SSF52540">
    <property type="entry name" value="P-loop containing nucleoside triphosphate hydrolases"/>
    <property type="match status" value="2"/>
</dbReference>
<dbReference type="InterPro" id="IPR024317">
    <property type="entry name" value="Dynein_heavy_chain_D4_dom"/>
</dbReference>
<evidence type="ECO:0000259" key="6">
    <source>
        <dbReference type="Pfam" id="PF12774"/>
    </source>
</evidence>
<evidence type="ECO:0000256" key="2">
    <source>
        <dbReference type="ARBA" id="ARBA00023054"/>
    </source>
</evidence>
<evidence type="ECO:0000259" key="8">
    <source>
        <dbReference type="Pfam" id="PF12780"/>
    </source>
</evidence>
<organism evidence="12 13">
    <name type="scientific">Phrynosoma platyrhinos</name>
    <name type="common">Desert horned lizard</name>
    <dbReference type="NCBI Taxonomy" id="52577"/>
    <lineage>
        <taxon>Eukaryota</taxon>
        <taxon>Metazoa</taxon>
        <taxon>Chordata</taxon>
        <taxon>Craniata</taxon>
        <taxon>Vertebrata</taxon>
        <taxon>Euteleostomi</taxon>
        <taxon>Lepidosauria</taxon>
        <taxon>Squamata</taxon>
        <taxon>Bifurcata</taxon>
        <taxon>Unidentata</taxon>
        <taxon>Episquamata</taxon>
        <taxon>Toxicofera</taxon>
        <taxon>Iguania</taxon>
        <taxon>Phrynosomatidae</taxon>
        <taxon>Phrynosomatinae</taxon>
        <taxon>Phrynosoma</taxon>
    </lineage>
</organism>
<dbReference type="Gene3D" id="1.10.8.720">
    <property type="entry name" value="Region D6 of dynein motor"/>
    <property type="match status" value="1"/>
</dbReference>
<dbReference type="Gene3D" id="3.40.50.300">
    <property type="entry name" value="P-loop containing nucleotide triphosphate hydrolases"/>
    <property type="match status" value="5"/>
</dbReference>
<dbReference type="Gene3D" id="3.20.180.20">
    <property type="entry name" value="Dynein heavy chain, N-terminal domain 2"/>
    <property type="match status" value="1"/>
</dbReference>
<dbReference type="InterPro" id="IPR026983">
    <property type="entry name" value="DHC"/>
</dbReference>
<feature type="domain" description="Dynein heavy chain coiled coil stalk" evidence="7">
    <location>
        <begin position="3328"/>
        <end position="3525"/>
    </location>
</feature>
<dbReference type="InterPro" id="IPR035699">
    <property type="entry name" value="AAA_6"/>
</dbReference>
<dbReference type="InterPro" id="IPR043160">
    <property type="entry name" value="Dynein_C_barrel"/>
</dbReference>
<comment type="caution">
    <text evidence="12">The sequence shown here is derived from an EMBL/GenBank/DDBJ whole genome shotgun (WGS) entry which is preliminary data.</text>
</comment>
<dbReference type="InterPro" id="IPR042228">
    <property type="entry name" value="Dynein_linker_3"/>
</dbReference>
<feature type="compositionally biased region" description="Low complexity" evidence="4">
    <location>
        <begin position="1864"/>
        <end position="1875"/>
    </location>
</feature>
<feature type="domain" description="Dynein heavy chain C-terminal" evidence="11">
    <location>
        <begin position="4523"/>
        <end position="4810"/>
    </location>
</feature>
<evidence type="ECO:0000259" key="5">
    <source>
        <dbReference type="Pfam" id="PF08393"/>
    </source>
</evidence>
<feature type="domain" description="Dynein heavy chain hydrolytic ATP-binding dynein motor region" evidence="6">
    <location>
        <begin position="1733"/>
        <end position="1847"/>
    </location>
</feature>
<evidence type="ECO:0008006" key="14">
    <source>
        <dbReference type="Google" id="ProtNLM"/>
    </source>
</evidence>
<evidence type="ECO:0000256" key="1">
    <source>
        <dbReference type="ARBA" id="ARBA00008887"/>
    </source>
</evidence>
<keyword evidence="13" id="KW-1185">Reference proteome</keyword>
<dbReference type="InterPro" id="IPR041228">
    <property type="entry name" value="Dynein_C"/>
</dbReference>
<dbReference type="InterPro" id="IPR042219">
    <property type="entry name" value="AAA_lid_11_sf"/>
</dbReference>
<dbReference type="Pfam" id="PF12781">
    <property type="entry name" value="AAA_9"/>
    <property type="match status" value="1"/>
</dbReference>
<evidence type="ECO:0000313" key="13">
    <source>
        <dbReference type="Proteomes" id="UP000826234"/>
    </source>
</evidence>
<feature type="region of interest" description="Disordered" evidence="4">
    <location>
        <begin position="606"/>
        <end position="641"/>
    </location>
</feature>
<proteinExistence type="inferred from homology"/>
<evidence type="ECO:0000259" key="11">
    <source>
        <dbReference type="Pfam" id="PF18199"/>
    </source>
</evidence>
<dbReference type="InterPro" id="IPR013602">
    <property type="entry name" value="Dynein_heavy_linker"/>
</dbReference>
<evidence type="ECO:0000259" key="9">
    <source>
        <dbReference type="Pfam" id="PF12781"/>
    </source>
</evidence>
<dbReference type="Gene3D" id="1.10.8.1220">
    <property type="match status" value="1"/>
</dbReference>
<accession>A0ABQ7T6N1</accession>
<dbReference type="Gene3D" id="3.10.490.20">
    <property type="match status" value="1"/>
</dbReference>
<dbReference type="Gene3D" id="1.20.920.20">
    <property type="match status" value="1"/>
</dbReference>
<comment type="similarity">
    <text evidence="1">Belongs to the dynein heavy chain family.</text>
</comment>
<name>A0ABQ7T6N1_PHRPL</name>
<dbReference type="InterPro" id="IPR041466">
    <property type="entry name" value="Dynein_AAA5_ext"/>
</dbReference>
<feature type="domain" description="Dynein heavy chain AAA module D4" evidence="8">
    <location>
        <begin position="3039"/>
        <end position="3259"/>
    </location>
</feature>
<evidence type="ECO:0000256" key="4">
    <source>
        <dbReference type="SAM" id="MobiDB-lite"/>
    </source>
</evidence>
<dbReference type="InterPro" id="IPR024743">
    <property type="entry name" value="Dynein_HC_stalk"/>
</dbReference>
<dbReference type="Pfam" id="PF12780">
    <property type="entry name" value="AAA_8"/>
    <property type="match status" value="1"/>
</dbReference>
<dbReference type="Pfam" id="PF12774">
    <property type="entry name" value="AAA_6"/>
    <property type="match status" value="1"/>
</dbReference>
<feature type="region of interest" description="Disordered" evidence="4">
    <location>
        <begin position="235"/>
        <end position="259"/>
    </location>
</feature>
<protein>
    <recommendedName>
        <fullName evidence="14">Dynein heavy chain domain 1</fullName>
    </recommendedName>
</protein>
<evidence type="ECO:0000313" key="12">
    <source>
        <dbReference type="EMBL" id="KAH0625314.1"/>
    </source>
</evidence>
<evidence type="ECO:0000259" key="7">
    <source>
        <dbReference type="Pfam" id="PF12777"/>
    </source>
</evidence>
<dbReference type="Pfam" id="PF12775">
    <property type="entry name" value="AAA_7"/>
    <property type="match status" value="1"/>
</dbReference>
<sequence>MESPQQPGPASGAAAEAAGVLPWQNDTGGTWAYSIRRRLAVELREFGHAEPKHVDDLVAELVTVLRTVMQKSSRGAWLHLMEALRLAAPFRQLLSGRTELAPYLEGLYYQFHCNQALVSDLDVLGTVKQTFPEDCSVLWAPPRATCPRDPAEPTKILPLNQEPIFAGLPCPFATDWAMPGISGMWEPDSVSIQELQRHVGTVGSEVAREETAGAGSLCLMALTLATEVPTHFSSMEEPTDAAEPCSQPGQEAPRAAPLPKEKVVVEAIPGEEVAPGKEPPMTGLQAAEVFARNRHAGKIKFLYLNVAPNRHFRPYDLVAVPKHLINPQHYVFSPFGVLHVHPKEGSEAFSLGDWHREAVLWQLMQYIPFFRLFLVRKAFACWCFNVKHLQRLKRRENLRLQMLQAVPHFGAALLQISRTSATCPLRVRDDTYKMVHGMQMKVQHYKLYLTKESLYYQRMQYEGLQRRLREAESWLGRLGVLALLVNFLICQTLVSAIQEDSMAFVNHTMKVLGLWSEVPMPFGACISPGCAQDSLSLEVLVFSPALGPLPLQADGTARKAVLRVHLVFSEDSQLVLFPSNQELEDCLLGAVNAVMESVLQTTRIQMEGPETKESPKPTASITEHQAIQPSGEPRKSSKKSLPFCKNHPEYIVQEIVKWSGERMYRTSPLQKWWQEQDLQCGRSSLVRGFVLCSLAALSLCGQSCRTLQPFSIAAESLERLSTAILCGEEPQLVHRLDLKAFGGLEVVGHRLKGEYPLLSREQLEKDLHSDDIIQEAMATQQALLKVALSETQLLCREYSWLGQIYQFVHSWGTSQLESMKGWPAEEYVNRILKLRTWVTQVENVPRMVITYNRLLLVDCSGIHQDICKHQQGIWEVSWVPRVMLLTPVVLKPPSMPRLIVVPLLDSINNDILLLLLNETTQRSEVFIAELAAVLQLYMNVGNDILIIAKCSQKLEQYEGQMKELQEYVDYVRALNEVIQQCFRPLSPSEESLENTLLDTWDAFVYQQREVSDFIVSRRLSIIAELSSSLQKATRELQDVLSMVTVGRFLDPAQNPRAIEEELHALLQHFEATVLRVADLCRSQRILTGDCMDVSFITGKQGVIEIRARIWQLYRIISEQIIEWKCLAFAKFSTAIAMEKTEEWQKEVISLEHSLSDKHPVLQACLRTIGNFQKYLPLLLKLGSPYLKLSCWKEIFAVMGIKCPLNMQFTLGQLLSYPLLEHSDSIFRIYACEKSRHFARDNLHRLQRTWTEKQFRLVNFILSVPYHEPQTERFRRPASGRHRPAKLEYISKDSGTYVLTDTSELKATVQNSILTLQNIILSPFTSDLLEEAGSWATTLRSFDSLLDAWVNFQQKWVFLNIVLYEMDISLPSAELDARFQRVDAFFREFMKVTCNDPLVLSSVRLASGRCRDSRFVGSSLQAAFMEFSGDLLIIIRALDYVLEATRMGFPRLFFLSNEELVALVATASEPAEASAWSQRCFPGVRELQLNMASATQNRTTFSAELPVVEVTGLVGEHGEKLKLCSMVSLSRKATQWLCALEQHMKETLFYRMQECVAQRLILRPQLDLAFERRPGPTELPLHLVAESWGTLGSTFPTQCVLLAEEALWRVAVEEALQKPGCWPGLQLKLCLKMEALAHYVRNYRSVHAWNPREDHLGILLGSLIILTTHQQDVLSQLLECKTSSPQDFQWARQLKYRVALNPERARSARLPPSSPWVGNPPGCWVEVLDSCLPYDYEFLGPSLRLLGSPSLDRTLLGLLLALDEFRCGGLLGHPDVGKSHTVQGLAQALGRQLVVVSCTIHMSISCLARHLCGAVHGGAVLVLDSAEQLETAVLSAFSQRLVDLQRMCLSLQTSRKATPGISPMGTSPTSLGSESSESSDEQPIMAMPELGMDEAEPYQPRVLGNILFGGRLLRVRETYGCVVTLERLPEPLRLAVRPLALLPPNLTRLAEVTLLAAGFREATRLAEKLCTFLRLEGELGPGPPCSRPTLLREVIWMAVNILFTPTPGRTLSVVRSRHSARTTFFLGLDEEPAVVKALCLSPLLNGPECPRLQNVRELLREIFPSTSVQPLEPSMPTRLQSALVAQLHEDKLHPDPQLLSFAGLLFQALQHTTGVVLLGPSGGGKTTVWRTLAKAQSRLAASDATHGGSPGSGTHPGASMDPATLFKPVSTVCLWPNGLSIVELMGSLEGSMWQDGVLSRLLQRVANSALVSGTDMGGIQQWLVLDGAACAEWLEPISSLFSTRPSLTLPNGQRLQIHENVKFLFEMLDASGMPPSVCIHCPLLHCVGASLWRALLSSALVPVYRKYSLTQESLAMLQDLAEELFPPTLAFLQEHCCSVLLPHSHPQSPVVEGAQETMTFVRILHALLEQYMRRDKIKLLPAAQEPTEAKTSPYLSRSGSTSAYRSLDDSVPAHHHLLTQSIFVFAYIWGFGGHLHPRHWPFFDRFVRRALLNSRFSIELPIIDSVFDLCPVAESGHLESFNGAFLSNRVKIIPGSFSVLPQYERVLFVVDLLLGTEQAVLLVGEPGSGKSSFAEMLVQPNFLCHRVCLTPAFSAAHLRQLLHRKTLGTLRDKGHFPIGKPTRGTAAKMCCLFLVEDLQMAFVDPTRGSSPVMETLRQALTHQQFYHAETLELQHCPGTGFNCFGTLSVPTTGARPLCPRLGRLFSTVVLPTVTRESLLHMHTGTILSWLEKFPLLTRHNDLASAIVRATIDTYEAVKSQFQSSPACCIFQFSLHDIQKVIKGMLLLRPRPGIHLTSPLDDHSYRPVATRRTSTLNRMAPGAGYTTVLSIRLIVRLWIHESLRIFCDPLRGEHQRELCGQMLMEIATATFCARRTILRVVPTCSAQVFNLPAQTNIAFRTPSTSDATEEVLNQEELLLSTHVEPGFISSLTYLDPWDPVEQAPPLALDPPVPALWEEPLLEGLPENEAADVVSEELEAGKKKEGALDWTTDSPRAYESHATSRRPSYARLRRRPSSRKENSGPMLPAHLLLLQGESVREIVFSKDLGPDAYSPTAHNPYQEKSWKVLESQLVPTLSSDFFLCTEGLRQVARLSRLLYGPDRHGALVSFSRCTGRQTLVAVVARATASLRMDLPAKTDEAEALALLRLASWQAGIKGGRVLLVVHSGVRLASLHLVMALMAEGTCPGLYSPDDSMSIIQALLQENPTIKRTMRDELILQKYFVRSNLHVLLLLGGPPGTLALPPLTATALAQLLCSLEIYQPWSYASLLEVSSKHFRHHLKHTTRLTREHLFHLQSLVHLAPPEADKSCFLTFRMKLALLKMGEVTKKQQEHTRDVRYLQQKLIKIKEVRCSGQPWAAPGFLLGPSSGNNHDSNIFLQQVAQSQREIEREQEILRQQEKECQMYEAHIDTLTKERDDLEKQRELAMKKVSRAYKAALARLRVQDIEELRSYRQPPDLVVKVTDVLCMMFDQEPGWESAKLLLNQDDFYEELLFYPKENLSTKLFKALGQVVSDKDFSEASIQNASQAAASLYQWISAVYWFNWALREWQPAVLQLQHCDAQINTEKLHLGDRRLHAESLKEATQARIRELKQKQERQEKLLQQLMQSLQAKEEATTVESSVAEHMANWSTLTKVRGRLGFVLSSTRQAPLLEFLEHSLLFSLPQDLERYHSTVYGDALLCAAVLSYLGPFPPTRREELLEKWQALCAGSQVPLGPDDVHRILQKGLPCPGSAPLDPPLVAVQSPLDLVSLLSSYQEQRLWDRVHKPKDPESRLTAMILCSSIHSQAHRWPLLVDPDRQAQVWLLQGCSPLIPLSPEESETRVLSELVPDMVEQGGWGEIPEDKLEILSLTDPDLENNLRNAVSLNLPVLLLNFEKNVPWCPTLQQLMEKESFRGAEGRILPTKSEKGEEEGEGEVLVPPSFQLYLCTELPLEALAAAPPVNPLREKWAAGIYSQTGLMSHNLVPPVRGASTSQGRRLSSGKEELLDLISQPQRSLLEQENFMPMVQLLQTQIQALQATHQHMVSQYQEQADLCDKYRQVARVGTALHWALQQVARLHPLYRFPTMVCVDRVRQVLLLAKHQQDTSKQETLEARLLELSKFFLQQLLTQTLPSLREMDRLLYTFLGALATLPGAGIKAVSSLEWLAFCGGLREPAAKSLLLLGEEGAHGGTPRPSWVSAEAWEECRALEQLPGFQGLLASLAGQVEQWQEYFHLPSTVVGPALCPSHTHLNPFQRAILWRVLCPEAMSRVLADLTTCLLGWSVTEEMVATNPYAYSRANKAIVFLTSPVESAASFTLPLLWIHQMAVHRKRAMEGRALEVNPKFRLWLITAADAPESVPGMFTDPEWDGGLVHRNSTILFCEMPLEFKGILTRAHQWLQGQVHGLDTEQRLPLLVLYALLLYRQIYAPWTQAALYLWSHWEVAEGLQIQEKLSRLADSPPEALQELAGSMLYGGYILDRGDAQAVESLCQQCLKPTARLQPGCGPQKILDLVIGSPGPGVSEEEAAAATQARIAQLPSPMEPTWVGLCGGLLQKMLSGRSQALLSALQASQGLWQPRGPIIRRRQQEQQLALEQVVREGLEAVDEMQGQLERCGWNVGVRWCPPDGHSRPKPRPLQRFLLEEGGTFLAILKQVGRDLRCVEGRLQGVPCSSCRCTAIFEELLWGRMPGPWLPYVPTGPQDPRTWLETLRKRCQLLCHYIGSIGGQPVAHYQLAAFHQPRRLFLALLQERARTEKQDVDAYHLDQKVLPGILPPSEAPEKGLYLSGLEVYHAMWNSRTGQLQETLSAQPSQLPTIWVQASRQPWTKADELPTYQCPVYLGALQTPVPLSSRQVIMHVALPCKMAPELCAQRRVYAISLLQ</sequence>
<dbReference type="InterPro" id="IPR027417">
    <property type="entry name" value="P-loop_NTPase"/>
</dbReference>
<feature type="compositionally biased region" description="Polar residues" evidence="4">
    <location>
        <begin position="617"/>
        <end position="628"/>
    </location>
</feature>
<dbReference type="EMBL" id="JAIPUX010001232">
    <property type="protein sequence ID" value="KAH0625314.1"/>
    <property type="molecule type" value="Genomic_DNA"/>
</dbReference>
<feature type="coiled-coil region" evidence="3">
    <location>
        <begin position="3531"/>
        <end position="3572"/>
    </location>
</feature>
<feature type="domain" description="Dynein heavy chain linker" evidence="5">
    <location>
        <begin position="1104"/>
        <end position="1554"/>
    </location>
</feature>
<keyword evidence="2 3" id="KW-0175">Coiled coil</keyword>
<dbReference type="Pfam" id="PF17852">
    <property type="entry name" value="Dynein_AAA_lid"/>
    <property type="match status" value="1"/>
</dbReference>
<feature type="region of interest" description="Disordered" evidence="4">
    <location>
        <begin position="1855"/>
        <end position="1880"/>
    </location>
</feature>
<feature type="domain" description="Dynein heavy chain ATP-binding dynein motor region" evidence="9">
    <location>
        <begin position="3740"/>
        <end position="3888"/>
    </location>
</feature>
<dbReference type="PANTHER" id="PTHR45703:SF36">
    <property type="entry name" value="DYNEIN HEAVY CHAIN, CYTOPLASMIC"/>
    <property type="match status" value="1"/>
</dbReference>